<dbReference type="SUPFAM" id="SSF52540">
    <property type="entry name" value="P-loop containing nucleoside triphosphate hydrolases"/>
    <property type="match status" value="1"/>
</dbReference>
<sequence>MKSLSLTTPRVIFVIGKPGVGKTQFASKFAETFNVPYVEADQVRGIITQNPVYDTAEQKTVDRLVMLQISELLKTSQTFLVETSTEAKVDRQNFAKWIRKHNYEPLFVWVQTDGDTAYDRATRASRVNKDKIFILPDERYAHLAKRFTAPGEEEKAVVISGKHTYASQLRAILRRLADPNRPAQTPLTVPKRQTLKGNSIKIG</sequence>
<evidence type="ECO:0000313" key="2">
    <source>
        <dbReference type="EMBL" id="QHN42787.1"/>
    </source>
</evidence>
<dbReference type="KEGG" id="mama:GII36_02885"/>
<accession>A0A857MTN8</accession>
<name>A0A857MTN8_9BACT</name>
<organism evidence="2 3">
    <name type="scientific">Candidatus Mycosynbacter amalyticus</name>
    <dbReference type="NCBI Taxonomy" id="2665156"/>
    <lineage>
        <taxon>Bacteria</taxon>
        <taxon>Candidatus Saccharimonadota</taxon>
        <taxon>Candidatus Saccharimonadota incertae sedis</taxon>
        <taxon>Candidatus Mycosynbacter</taxon>
    </lineage>
</organism>
<dbReference type="Gene3D" id="3.40.50.300">
    <property type="entry name" value="P-loop containing nucleotide triphosphate hydrolases"/>
    <property type="match status" value="1"/>
</dbReference>
<dbReference type="AlphaFoldDB" id="A0A857MTN8"/>
<keyword evidence="3" id="KW-1185">Reference proteome</keyword>
<gene>
    <name evidence="2" type="ORF">GII36_02885</name>
</gene>
<reference evidence="2" key="1">
    <citation type="journal article" date="2021" name="Nat. Microbiol.">
        <title>Cocultivation of an ultrasmall environmental parasitic bacterium with lytic ability against bacteria associated with wastewater foams.</title>
        <authorList>
            <person name="Batinovic S."/>
            <person name="Rose J.J.A."/>
            <person name="Ratcliffe J."/>
            <person name="Seviour R.J."/>
            <person name="Petrovski S."/>
        </authorList>
    </citation>
    <scope>NUCLEOTIDE SEQUENCE</scope>
    <source>
        <strain evidence="2">JR1</strain>
    </source>
</reference>
<evidence type="ECO:0000313" key="3">
    <source>
        <dbReference type="Proteomes" id="UP001059824"/>
    </source>
</evidence>
<evidence type="ECO:0000256" key="1">
    <source>
        <dbReference type="SAM" id="MobiDB-lite"/>
    </source>
</evidence>
<proteinExistence type="predicted"/>
<dbReference type="RefSeq" id="WP_260764330.1">
    <property type="nucleotide sequence ID" value="NZ_CP045921.1"/>
</dbReference>
<dbReference type="InterPro" id="IPR027417">
    <property type="entry name" value="P-loop_NTPase"/>
</dbReference>
<protein>
    <submittedName>
        <fullName evidence="2">AAA family ATPase</fullName>
    </submittedName>
</protein>
<feature type="region of interest" description="Disordered" evidence="1">
    <location>
        <begin position="181"/>
        <end position="203"/>
    </location>
</feature>
<dbReference type="Pfam" id="PF13671">
    <property type="entry name" value="AAA_33"/>
    <property type="match status" value="1"/>
</dbReference>
<dbReference type="EMBL" id="CP045921">
    <property type="protein sequence ID" value="QHN42787.1"/>
    <property type="molecule type" value="Genomic_DNA"/>
</dbReference>
<dbReference type="Proteomes" id="UP001059824">
    <property type="component" value="Chromosome"/>
</dbReference>